<gene>
    <name evidence="2" type="ORF">C8D88_104199</name>
</gene>
<evidence type="ECO:0000313" key="2">
    <source>
        <dbReference type="EMBL" id="PWK87038.1"/>
    </source>
</evidence>
<feature type="signal peptide" evidence="1">
    <location>
        <begin position="1"/>
        <end position="24"/>
    </location>
</feature>
<protein>
    <submittedName>
        <fullName evidence="2">Uncharacterized protein</fullName>
    </submittedName>
</protein>
<dbReference type="EMBL" id="QGHB01000004">
    <property type="protein sequence ID" value="PWK87038.1"/>
    <property type="molecule type" value="Genomic_DNA"/>
</dbReference>
<evidence type="ECO:0000313" key="3">
    <source>
        <dbReference type="Proteomes" id="UP000246005"/>
    </source>
</evidence>
<reference evidence="2 3" key="1">
    <citation type="submission" date="2018-05" db="EMBL/GenBank/DDBJ databases">
        <title>Genomic Encyclopedia of Type Strains, Phase IV (KMG-IV): sequencing the most valuable type-strain genomes for metagenomic binning, comparative biology and taxonomic classification.</title>
        <authorList>
            <person name="Goeker M."/>
        </authorList>
    </citation>
    <scope>NUCLEOTIDE SEQUENCE [LARGE SCALE GENOMIC DNA]</scope>
    <source>
        <strain evidence="2 3">DSM 45480</strain>
    </source>
</reference>
<dbReference type="Proteomes" id="UP000246005">
    <property type="component" value="Unassembled WGS sequence"/>
</dbReference>
<sequence length="142" mass="15109">MKRFAVSMAAALTLGAVAVPTAQAGCDPVYDPGSACPGKFVAYTDLPGTEATAVGRFDTKYTVELGYPSYVKDTADDGLDVHLWVLYGKWNGAKQTEPIAVASGLNAKTEVVWESPAGVFVDWFQVRVCLGPGEDNCSRWVG</sequence>
<evidence type="ECO:0000256" key="1">
    <source>
        <dbReference type="SAM" id="SignalP"/>
    </source>
</evidence>
<accession>A0A316I3G4</accession>
<name>A0A316I3G4_9PSEU</name>
<feature type="chain" id="PRO_5016286999" evidence="1">
    <location>
        <begin position="25"/>
        <end position="142"/>
    </location>
</feature>
<proteinExistence type="predicted"/>
<organism evidence="2 3">
    <name type="scientific">Lentzea atacamensis</name>
    <dbReference type="NCBI Taxonomy" id="531938"/>
    <lineage>
        <taxon>Bacteria</taxon>
        <taxon>Bacillati</taxon>
        <taxon>Actinomycetota</taxon>
        <taxon>Actinomycetes</taxon>
        <taxon>Pseudonocardiales</taxon>
        <taxon>Pseudonocardiaceae</taxon>
        <taxon>Lentzea</taxon>
    </lineage>
</organism>
<dbReference type="AlphaFoldDB" id="A0A316I3G4"/>
<dbReference type="RefSeq" id="WP_146231544.1">
    <property type="nucleotide sequence ID" value="NZ_QGHB01000004.1"/>
</dbReference>
<keyword evidence="1" id="KW-0732">Signal</keyword>
<comment type="caution">
    <text evidence="2">The sequence shown here is derived from an EMBL/GenBank/DDBJ whole genome shotgun (WGS) entry which is preliminary data.</text>
</comment>